<keyword evidence="1" id="KW-1133">Transmembrane helix</keyword>
<evidence type="ECO:0000256" key="1">
    <source>
        <dbReference type="SAM" id="Phobius"/>
    </source>
</evidence>
<feature type="transmembrane region" description="Helical" evidence="1">
    <location>
        <begin position="9"/>
        <end position="27"/>
    </location>
</feature>
<dbReference type="AlphaFoldDB" id="A0A7C1BJU1"/>
<accession>A0A7C1BJU1</accession>
<protein>
    <submittedName>
        <fullName evidence="2">Uncharacterized protein</fullName>
    </submittedName>
</protein>
<keyword evidence="1" id="KW-0812">Transmembrane</keyword>
<sequence length="193" mass="21628">MSILNSKKLKVIIGILLLLVVIYFLGFKSKGSKVGPVEGERIPSLMRTTAPTTSKTPLYTQIKKLRDPFKDMEMDAWKLENLVALKKKEVELLKATLEESKLRKAIRELGGTAEGPPVIDRMESGGKEKADSPRLLAVAIGENTKKALIQVGSESFWLSEGQAVKGLRLEKVTEEWVSLSYRGKKFKIRRRES</sequence>
<dbReference type="Proteomes" id="UP000885931">
    <property type="component" value="Unassembled WGS sequence"/>
</dbReference>
<proteinExistence type="predicted"/>
<name>A0A7C1BJU1_UNCW3</name>
<gene>
    <name evidence="2" type="ORF">ENG67_06180</name>
</gene>
<reference evidence="2" key="1">
    <citation type="journal article" date="2020" name="mSystems">
        <title>Genome- and Community-Level Interaction Insights into Carbon Utilization and Element Cycling Functions of Hydrothermarchaeota in Hydrothermal Sediment.</title>
        <authorList>
            <person name="Zhou Z."/>
            <person name="Liu Y."/>
            <person name="Xu W."/>
            <person name="Pan J."/>
            <person name="Luo Z.H."/>
            <person name="Li M."/>
        </authorList>
    </citation>
    <scope>NUCLEOTIDE SEQUENCE [LARGE SCALE GENOMIC DNA]</scope>
    <source>
        <strain evidence="2">HyVt-237</strain>
    </source>
</reference>
<comment type="caution">
    <text evidence="2">The sequence shown here is derived from an EMBL/GenBank/DDBJ whole genome shotgun (WGS) entry which is preliminary data.</text>
</comment>
<organism evidence="2">
    <name type="scientific">candidate division WOR-3 bacterium</name>
    <dbReference type="NCBI Taxonomy" id="2052148"/>
    <lineage>
        <taxon>Bacteria</taxon>
        <taxon>Bacteria division WOR-3</taxon>
    </lineage>
</organism>
<keyword evidence="1" id="KW-0472">Membrane</keyword>
<dbReference type="EMBL" id="DRBW01000227">
    <property type="protein sequence ID" value="HDM90773.1"/>
    <property type="molecule type" value="Genomic_DNA"/>
</dbReference>
<evidence type="ECO:0000313" key="2">
    <source>
        <dbReference type="EMBL" id="HDM90773.1"/>
    </source>
</evidence>